<evidence type="ECO:0000313" key="11">
    <source>
        <dbReference type="Proteomes" id="UP000886842"/>
    </source>
</evidence>
<dbReference type="HAMAP" id="MF_01629">
    <property type="entry name" value="PdxH"/>
    <property type="match status" value="1"/>
</dbReference>
<dbReference type="InterPro" id="IPR019576">
    <property type="entry name" value="Pyridoxamine_oxidase_dimer_C"/>
</dbReference>
<dbReference type="EC" id="1.4.3.5" evidence="5"/>
<comment type="similarity">
    <text evidence="1 5">Belongs to the pyridoxamine 5'-phosphate oxidase family.</text>
</comment>
<feature type="binding site" evidence="5 7">
    <location>
        <position position="105"/>
    </location>
    <ligand>
        <name>FMN</name>
        <dbReference type="ChEBI" id="CHEBI:58210"/>
    </ligand>
</feature>
<dbReference type="Proteomes" id="UP000886842">
    <property type="component" value="Unassembled WGS sequence"/>
</dbReference>
<dbReference type="Gene3D" id="2.30.110.10">
    <property type="entry name" value="Electron Transport, Fmn-binding Protein, Chain A"/>
    <property type="match status" value="1"/>
</dbReference>
<evidence type="ECO:0000256" key="6">
    <source>
        <dbReference type="PIRSR" id="PIRSR000190-1"/>
    </source>
</evidence>
<dbReference type="InterPro" id="IPR019740">
    <property type="entry name" value="Pyridox_Oxase_CS"/>
</dbReference>
<dbReference type="GO" id="GO:0010181">
    <property type="term" value="F:FMN binding"/>
    <property type="evidence" value="ECO:0007669"/>
    <property type="project" value="UniProtKB-UniRule"/>
</dbReference>
<comment type="caution">
    <text evidence="5">Lacks conserved residue(s) required for the propagation of feature annotation.</text>
</comment>
<dbReference type="AlphaFoldDB" id="A0A9D1GVF4"/>
<gene>
    <name evidence="5 10" type="primary">pdxH</name>
    <name evidence="10" type="ORF">IAA98_02855</name>
</gene>
<keyword evidence="5" id="KW-0664">Pyridoxine biosynthesis</keyword>
<comment type="pathway">
    <text evidence="5">Cofactor metabolism; pyridoxal 5'-phosphate salvage; pyridoxal 5'-phosphate from pyridoxine 5'-phosphate: step 1/1.</text>
</comment>
<dbReference type="GO" id="GO:0004733">
    <property type="term" value="F:pyridoxamine phosphate oxidase activity"/>
    <property type="evidence" value="ECO:0007669"/>
    <property type="project" value="UniProtKB-UniRule"/>
</dbReference>
<dbReference type="PANTHER" id="PTHR10851">
    <property type="entry name" value="PYRIDOXINE-5-PHOSPHATE OXIDASE"/>
    <property type="match status" value="1"/>
</dbReference>
<dbReference type="InterPro" id="IPR012349">
    <property type="entry name" value="Split_barrel_FMN-bd"/>
</dbReference>
<name>A0A9D1GVF4_9ACTN</name>
<dbReference type="GO" id="GO:0008615">
    <property type="term" value="P:pyridoxine biosynthetic process"/>
    <property type="evidence" value="ECO:0007669"/>
    <property type="project" value="UniProtKB-UniRule"/>
</dbReference>
<comment type="caution">
    <text evidence="10">The sequence shown here is derived from an EMBL/GenBank/DDBJ whole genome shotgun (WGS) entry which is preliminary data.</text>
</comment>
<comment type="function">
    <text evidence="5">Catalyzes the oxidation of either pyridoxine 5'-phosphate (PNP) or pyridoxamine 5'-phosphate (PMP) into pyridoxal 5'-phosphate (PLP).</text>
</comment>
<dbReference type="Pfam" id="PF01243">
    <property type="entry name" value="PNPOx_N"/>
    <property type="match status" value="1"/>
</dbReference>
<evidence type="ECO:0000256" key="2">
    <source>
        <dbReference type="ARBA" id="ARBA00022630"/>
    </source>
</evidence>
<dbReference type="InterPro" id="IPR011576">
    <property type="entry name" value="Pyridox_Oxase_N"/>
</dbReference>
<feature type="binding site" evidence="5 7">
    <location>
        <begin position="83"/>
        <end position="88"/>
    </location>
    <ligand>
        <name>FMN</name>
        <dbReference type="ChEBI" id="CHEBI:58210"/>
    </ligand>
</feature>
<comment type="catalytic activity">
    <reaction evidence="5">
        <text>pyridoxamine 5'-phosphate + O2 + H2O = pyridoxal 5'-phosphate + H2O2 + NH4(+)</text>
        <dbReference type="Rhea" id="RHEA:15817"/>
        <dbReference type="ChEBI" id="CHEBI:15377"/>
        <dbReference type="ChEBI" id="CHEBI:15379"/>
        <dbReference type="ChEBI" id="CHEBI:16240"/>
        <dbReference type="ChEBI" id="CHEBI:28938"/>
        <dbReference type="ChEBI" id="CHEBI:58451"/>
        <dbReference type="ChEBI" id="CHEBI:597326"/>
        <dbReference type="EC" id="1.4.3.5"/>
    </reaction>
</comment>
<comment type="pathway">
    <text evidence="5">Cofactor metabolism; pyridoxal 5'-phosphate salvage; pyridoxal 5'-phosphate from pyridoxamine 5'-phosphate: step 1/1.</text>
</comment>
<accession>A0A9D1GVF4</accession>
<dbReference type="PIRSF" id="PIRSF000190">
    <property type="entry name" value="Pyd_amn-ph_oxd"/>
    <property type="match status" value="1"/>
</dbReference>
<evidence type="ECO:0000256" key="3">
    <source>
        <dbReference type="ARBA" id="ARBA00022643"/>
    </source>
</evidence>
<proteinExistence type="inferred from homology"/>
<dbReference type="InterPro" id="IPR000659">
    <property type="entry name" value="Pyridox_Oxase"/>
</dbReference>
<keyword evidence="2 5" id="KW-0285">Flavoprotein</keyword>
<evidence type="ECO:0000256" key="1">
    <source>
        <dbReference type="ARBA" id="ARBA00007301"/>
    </source>
</evidence>
<feature type="binding site" evidence="5 6">
    <location>
        <position position="149"/>
    </location>
    <ligand>
        <name>substrate</name>
    </ligand>
</feature>
<organism evidence="10 11">
    <name type="scientific">Candidatus Avipropionibacterium avicola</name>
    <dbReference type="NCBI Taxonomy" id="2840701"/>
    <lineage>
        <taxon>Bacteria</taxon>
        <taxon>Bacillati</taxon>
        <taxon>Actinomycetota</taxon>
        <taxon>Actinomycetes</taxon>
        <taxon>Propionibacteriales</taxon>
        <taxon>Propionibacteriaceae</taxon>
        <taxon>Propionibacteriaceae incertae sedis</taxon>
        <taxon>Candidatus Avipropionibacterium</taxon>
    </lineage>
</organism>
<comment type="catalytic activity">
    <reaction evidence="5">
        <text>pyridoxine 5'-phosphate + O2 = pyridoxal 5'-phosphate + H2O2</text>
        <dbReference type="Rhea" id="RHEA:15149"/>
        <dbReference type="ChEBI" id="CHEBI:15379"/>
        <dbReference type="ChEBI" id="CHEBI:16240"/>
        <dbReference type="ChEBI" id="CHEBI:58589"/>
        <dbReference type="ChEBI" id="CHEBI:597326"/>
        <dbReference type="EC" id="1.4.3.5"/>
    </reaction>
</comment>
<feature type="binding site" evidence="5 7">
    <location>
        <begin position="98"/>
        <end position="99"/>
    </location>
    <ligand>
        <name>FMN</name>
        <dbReference type="ChEBI" id="CHEBI:58210"/>
    </ligand>
</feature>
<evidence type="ECO:0000259" key="9">
    <source>
        <dbReference type="Pfam" id="PF10590"/>
    </source>
</evidence>
<keyword evidence="3 5" id="KW-0288">FMN</keyword>
<evidence type="ECO:0000256" key="7">
    <source>
        <dbReference type="PIRSR" id="PIRSR000190-2"/>
    </source>
</evidence>
<reference evidence="10" key="2">
    <citation type="journal article" date="2021" name="PeerJ">
        <title>Extensive microbial diversity within the chicken gut microbiome revealed by metagenomics and culture.</title>
        <authorList>
            <person name="Gilroy R."/>
            <person name="Ravi A."/>
            <person name="Getino M."/>
            <person name="Pursley I."/>
            <person name="Horton D.L."/>
            <person name="Alikhan N.F."/>
            <person name="Baker D."/>
            <person name="Gharbi K."/>
            <person name="Hall N."/>
            <person name="Watson M."/>
            <person name="Adriaenssens E.M."/>
            <person name="Foster-Nyarko E."/>
            <person name="Jarju S."/>
            <person name="Secka A."/>
            <person name="Antonio M."/>
            <person name="Oren A."/>
            <person name="Chaudhuri R.R."/>
            <person name="La Ragione R."/>
            <person name="Hildebrand F."/>
            <person name="Pallen M.J."/>
        </authorList>
    </citation>
    <scope>NUCLEOTIDE SEQUENCE</scope>
    <source>
        <strain evidence="10">ChiGjej1B1-24693</strain>
    </source>
</reference>
<dbReference type="PROSITE" id="PS01064">
    <property type="entry name" value="PYRIDOX_OXIDASE"/>
    <property type="match status" value="1"/>
</dbReference>
<feature type="binding site" evidence="5 7">
    <location>
        <position position="217"/>
    </location>
    <ligand>
        <name>FMN</name>
        <dbReference type="ChEBI" id="CHEBI:58210"/>
    </ligand>
</feature>
<dbReference type="SUPFAM" id="SSF50475">
    <property type="entry name" value="FMN-binding split barrel"/>
    <property type="match status" value="1"/>
</dbReference>
<feature type="binding site" evidence="5 7">
    <location>
        <begin position="162"/>
        <end position="163"/>
    </location>
    <ligand>
        <name>FMN</name>
        <dbReference type="ChEBI" id="CHEBI:58210"/>
    </ligand>
</feature>
<feature type="binding site" evidence="5 6">
    <location>
        <position position="145"/>
    </location>
    <ligand>
        <name>substrate</name>
    </ligand>
</feature>
<dbReference type="EMBL" id="DVLP01000080">
    <property type="protein sequence ID" value="HIT74501.1"/>
    <property type="molecule type" value="Genomic_DNA"/>
</dbReference>
<dbReference type="NCBIfam" id="NF004231">
    <property type="entry name" value="PRK05679.1"/>
    <property type="match status" value="1"/>
</dbReference>
<evidence type="ECO:0000256" key="4">
    <source>
        <dbReference type="ARBA" id="ARBA00023002"/>
    </source>
</evidence>
<dbReference type="NCBIfam" id="TIGR00558">
    <property type="entry name" value="pdxH"/>
    <property type="match status" value="1"/>
</dbReference>
<evidence type="ECO:0000259" key="8">
    <source>
        <dbReference type="Pfam" id="PF01243"/>
    </source>
</evidence>
<reference evidence="10" key="1">
    <citation type="submission" date="2020-10" db="EMBL/GenBank/DDBJ databases">
        <authorList>
            <person name="Gilroy R."/>
        </authorList>
    </citation>
    <scope>NUCLEOTIDE SEQUENCE</scope>
    <source>
        <strain evidence="10">ChiGjej1B1-24693</strain>
    </source>
</reference>
<feature type="domain" description="Pyridoxamine 5'-phosphate oxidase N-terminal" evidence="8">
    <location>
        <begin position="60"/>
        <end position="176"/>
    </location>
</feature>
<protein>
    <recommendedName>
        <fullName evidence="5">Pyridoxine/pyridoxamine 5'-phosphate oxidase</fullName>
        <ecNumber evidence="5">1.4.3.5</ecNumber>
    </recommendedName>
    <alternativeName>
        <fullName evidence="5">PNP/PMP oxidase</fullName>
        <shortName evidence="5">PNPOx</shortName>
    </alternativeName>
    <alternativeName>
        <fullName evidence="5">Pyridoxal 5'-phosphate synthase</fullName>
    </alternativeName>
</protein>
<keyword evidence="4 5" id="KW-0560">Oxidoreductase</keyword>
<comment type="cofactor">
    <cofactor evidence="5 7">
        <name>FMN</name>
        <dbReference type="ChEBI" id="CHEBI:58210"/>
    </cofactor>
    <text evidence="5 7">Binds 1 FMN per subunit.</text>
</comment>
<dbReference type="PANTHER" id="PTHR10851:SF0">
    <property type="entry name" value="PYRIDOXINE-5'-PHOSPHATE OXIDASE"/>
    <property type="match status" value="1"/>
</dbReference>
<sequence>MTSSEDERRLADDRVDYRLDHLDEDSAPTDPLDVFDRWLGDAFAVRDQLAPAAERAGVVLLEPTAMTVSTLATTPDGVRPRSRTVLLKERTPDGFVFFTNHDSAKGRELIDHPRAALQFWWTPLQRQVRVEGQVRRADRAVSEAYFATRPRGSQLGAWASPQSAEVTGVDELDRRYREAEERFADSEVPCPPHWGGFVLAPERIEFWQGRPSRMHDRLQYRRTDAGWERVRLAP</sequence>
<feature type="binding site" evidence="5 7">
    <location>
        <position position="207"/>
    </location>
    <ligand>
        <name>FMN</name>
        <dbReference type="ChEBI" id="CHEBI:58210"/>
    </ligand>
</feature>
<feature type="binding site" evidence="5 6">
    <location>
        <position position="153"/>
    </location>
    <ligand>
        <name>substrate</name>
    </ligand>
</feature>
<feature type="binding site" evidence="6">
    <location>
        <begin position="14"/>
        <end position="17"/>
    </location>
    <ligand>
        <name>substrate</name>
    </ligand>
</feature>
<feature type="binding site" evidence="5 6">
    <location>
        <begin position="213"/>
        <end position="215"/>
    </location>
    <ligand>
        <name>substrate</name>
    </ligand>
</feature>
<feature type="domain" description="Pyridoxine 5'-phosphate oxidase dimerisation C-terminal" evidence="9">
    <location>
        <begin position="194"/>
        <end position="234"/>
    </location>
</feature>
<feature type="binding site" evidence="5 6">
    <location>
        <position position="88"/>
    </location>
    <ligand>
        <name>substrate</name>
    </ligand>
</feature>
<dbReference type="Pfam" id="PF10590">
    <property type="entry name" value="PNP_phzG_C"/>
    <property type="match status" value="1"/>
</dbReference>
<evidence type="ECO:0000313" key="10">
    <source>
        <dbReference type="EMBL" id="HIT74501.1"/>
    </source>
</evidence>
<feature type="binding site" evidence="5 7">
    <location>
        <position position="127"/>
    </location>
    <ligand>
        <name>FMN</name>
        <dbReference type="ChEBI" id="CHEBI:58210"/>
    </ligand>
</feature>
<comment type="subunit">
    <text evidence="5">Homodimer.</text>
</comment>
<evidence type="ECO:0000256" key="5">
    <source>
        <dbReference type="HAMAP-Rule" id="MF_01629"/>
    </source>
</evidence>